<dbReference type="Proteomes" id="UP000217790">
    <property type="component" value="Unassembled WGS sequence"/>
</dbReference>
<dbReference type="InParanoid" id="A0A2H3EGH6"/>
<gene>
    <name evidence="1" type="ORF">ARMGADRAFT_1005455</name>
</gene>
<evidence type="ECO:0000313" key="2">
    <source>
        <dbReference type="Proteomes" id="UP000217790"/>
    </source>
</evidence>
<reference evidence="2" key="1">
    <citation type="journal article" date="2017" name="Nat. Ecol. Evol.">
        <title>Genome expansion and lineage-specific genetic innovations in the forest pathogenic fungi Armillaria.</title>
        <authorList>
            <person name="Sipos G."/>
            <person name="Prasanna A.N."/>
            <person name="Walter M.C."/>
            <person name="O'Connor E."/>
            <person name="Balint B."/>
            <person name="Krizsan K."/>
            <person name="Kiss B."/>
            <person name="Hess J."/>
            <person name="Varga T."/>
            <person name="Slot J."/>
            <person name="Riley R."/>
            <person name="Boka B."/>
            <person name="Rigling D."/>
            <person name="Barry K."/>
            <person name="Lee J."/>
            <person name="Mihaltcheva S."/>
            <person name="LaButti K."/>
            <person name="Lipzen A."/>
            <person name="Waldron R."/>
            <person name="Moloney N.M."/>
            <person name="Sperisen C."/>
            <person name="Kredics L."/>
            <person name="Vagvoelgyi C."/>
            <person name="Patrignani A."/>
            <person name="Fitzpatrick D."/>
            <person name="Nagy I."/>
            <person name="Doyle S."/>
            <person name="Anderson J.B."/>
            <person name="Grigoriev I.V."/>
            <person name="Gueldener U."/>
            <person name="Muensterkoetter M."/>
            <person name="Nagy L.G."/>
        </authorList>
    </citation>
    <scope>NUCLEOTIDE SEQUENCE [LARGE SCALE GENOMIC DNA]</scope>
    <source>
        <strain evidence="2">Ar21-2</strain>
    </source>
</reference>
<dbReference type="OrthoDB" id="2884400at2759"/>
<dbReference type="AlphaFoldDB" id="A0A2H3EGH6"/>
<dbReference type="EMBL" id="KZ293645">
    <property type="protein sequence ID" value="PBL02009.1"/>
    <property type="molecule type" value="Genomic_DNA"/>
</dbReference>
<name>A0A2H3EGH6_ARMGA</name>
<evidence type="ECO:0000313" key="1">
    <source>
        <dbReference type="EMBL" id="PBL02009.1"/>
    </source>
</evidence>
<proteinExistence type="predicted"/>
<sequence length="136" mass="15698">MQAMLFLALGRAFSREIVGDYFDEWLHEHRQTITDVFGDDHPLIRKHLDLVTTTVDSSQYAWFAHLGHKPTENPTGEGTFYFQVDPQASRNPGSPWGKIKVPRYYTHPFPVLISWDHVSTVGQSPMTVEIRCHFIK</sequence>
<protein>
    <submittedName>
        <fullName evidence="1">Uncharacterized protein</fullName>
    </submittedName>
</protein>
<accession>A0A2H3EGH6</accession>
<keyword evidence="2" id="KW-1185">Reference proteome</keyword>
<organism evidence="1 2">
    <name type="scientific">Armillaria gallica</name>
    <name type="common">Bulbous honey fungus</name>
    <name type="synonym">Armillaria bulbosa</name>
    <dbReference type="NCBI Taxonomy" id="47427"/>
    <lineage>
        <taxon>Eukaryota</taxon>
        <taxon>Fungi</taxon>
        <taxon>Dikarya</taxon>
        <taxon>Basidiomycota</taxon>
        <taxon>Agaricomycotina</taxon>
        <taxon>Agaricomycetes</taxon>
        <taxon>Agaricomycetidae</taxon>
        <taxon>Agaricales</taxon>
        <taxon>Marasmiineae</taxon>
        <taxon>Physalacriaceae</taxon>
        <taxon>Armillaria</taxon>
    </lineage>
</organism>